<dbReference type="Pfam" id="PF01609">
    <property type="entry name" value="DDE_Tnp_1"/>
    <property type="match status" value="1"/>
</dbReference>
<evidence type="ECO:0000259" key="2">
    <source>
        <dbReference type="Pfam" id="PF13340"/>
    </source>
</evidence>
<dbReference type="GO" id="GO:0004803">
    <property type="term" value="F:transposase activity"/>
    <property type="evidence" value="ECO:0007669"/>
    <property type="project" value="InterPro"/>
</dbReference>
<dbReference type="Pfam" id="PF13340">
    <property type="entry name" value="DUF4096"/>
    <property type="match status" value="1"/>
</dbReference>
<dbReference type="GO" id="GO:0003677">
    <property type="term" value="F:DNA binding"/>
    <property type="evidence" value="ECO:0007669"/>
    <property type="project" value="InterPro"/>
</dbReference>
<evidence type="ECO:0000313" key="4">
    <source>
        <dbReference type="Proteomes" id="UP000182459"/>
    </source>
</evidence>
<feature type="domain" description="Transposase IS4-like" evidence="1">
    <location>
        <begin position="62"/>
        <end position="217"/>
    </location>
</feature>
<proteinExistence type="predicted"/>
<dbReference type="Proteomes" id="UP000182459">
    <property type="component" value="Plasmid pFSC454"/>
</dbReference>
<dbReference type="InterPro" id="IPR002559">
    <property type="entry name" value="Transposase_11"/>
</dbReference>
<name>A0AAC9J6A2_9GAMM</name>
<geneLocation type="plasmid" evidence="3 4">
    <name>pFSC454</name>
</geneLocation>
<accession>A0AAC9J6A2</accession>
<organism evidence="3 4">
    <name type="scientific">Francisella hispaniensis FSC454</name>
    <dbReference type="NCBI Taxonomy" id="1088883"/>
    <lineage>
        <taxon>Bacteria</taxon>
        <taxon>Pseudomonadati</taxon>
        <taxon>Pseudomonadota</taxon>
        <taxon>Gammaproteobacteria</taxon>
        <taxon>Thiotrichales</taxon>
        <taxon>Francisellaceae</taxon>
        <taxon>Francisella</taxon>
    </lineage>
</organism>
<sequence length="221" mass="25382">MKTNLRLFIEAIFYVLRTGCQSRMLPFYYGKYRSIHKRFKDWCDKGIFSKLFKSVQDPDLQEVMLDSTITRAHACATGYSKNDSQAIGRSVGGITTKIHTMTNALGNPLGVLLSEGKAHDSKVATDLLQNVYNTKVIADRAYHSNEIRKHIQNISSKAVILCESNTINPIAFDIQIYKERHLIESFFSKIKHFRRVFSRFDKTISAYLGMIKLACTLFWLR</sequence>
<dbReference type="AlphaFoldDB" id="A0AAC9J6A2"/>
<dbReference type="NCBIfam" id="NF033580">
    <property type="entry name" value="transpos_IS5_3"/>
    <property type="match status" value="1"/>
</dbReference>
<evidence type="ECO:0000259" key="1">
    <source>
        <dbReference type="Pfam" id="PF01609"/>
    </source>
</evidence>
<dbReference type="InterPro" id="IPR025161">
    <property type="entry name" value="IS402-like_dom"/>
</dbReference>
<gene>
    <name evidence="3" type="ORF">FSC454_09345</name>
</gene>
<feature type="domain" description="Insertion element IS402-like" evidence="2">
    <location>
        <begin position="3"/>
        <end position="52"/>
    </location>
</feature>
<evidence type="ECO:0000313" key="3">
    <source>
        <dbReference type="EMBL" id="APD51339.1"/>
    </source>
</evidence>
<dbReference type="KEGG" id="fhi:FSC454_09345"/>
<dbReference type="PANTHER" id="PTHR30007:SF1">
    <property type="entry name" value="BLR1914 PROTEIN"/>
    <property type="match status" value="1"/>
</dbReference>
<keyword evidence="4" id="KW-1185">Reference proteome</keyword>
<dbReference type="GO" id="GO:0006313">
    <property type="term" value="P:DNA transposition"/>
    <property type="evidence" value="ECO:0007669"/>
    <property type="project" value="InterPro"/>
</dbReference>
<keyword evidence="3" id="KW-0614">Plasmid</keyword>
<dbReference type="EMBL" id="CP018094">
    <property type="protein sequence ID" value="APD51339.1"/>
    <property type="molecule type" value="Genomic_DNA"/>
</dbReference>
<dbReference type="PANTHER" id="PTHR30007">
    <property type="entry name" value="PHP DOMAIN PROTEIN"/>
    <property type="match status" value="1"/>
</dbReference>
<reference evidence="3 4" key="1">
    <citation type="submission" date="2016-11" db="EMBL/GenBank/DDBJ databases">
        <authorList>
            <person name="Hagglund E."/>
            <person name="Bystrom M."/>
            <person name="Naslund J."/>
            <person name="Stenberg P."/>
            <person name="Sjodin A."/>
        </authorList>
    </citation>
    <scope>NUCLEOTIDE SEQUENCE [LARGE SCALE GENOMIC DNA]</scope>
    <source>
        <strain evidence="3 4">CCUG 58020</strain>
        <plasmid evidence="3 4">pFSC454</plasmid>
    </source>
</reference>
<protein>
    <submittedName>
        <fullName evidence="3">IS5 family transposase</fullName>
    </submittedName>
</protein>